<comment type="subunit">
    <text evidence="2">Homotetramer.</text>
</comment>
<dbReference type="PANTHER" id="PTHR12544">
    <property type="entry name" value="GLUTAMINASE"/>
    <property type="match status" value="1"/>
</dbReference>
<dbReference type="Proteomes" id="UP000242913">
    <property type="component" value="Unassembled WGS sequence"/>
</dbReference>
<dbReference type="OrthoDB" id="9995210at2759"/>
<evidence type="ECO:0000313" key="12">
    <source>
        <dbReference type="Proteomes" id="UP000242913"/>
    </source>
</evidence>
<dbReference type="InterPro" id="IPR041541">
    <property type="entry name" value="Glutaminase_EF-hand"/>
</dbReference>
<evidence type="ECO:0000313" key="11">
    <source>
        <dbReference type="EMBL" id="OZC05334.1"/>
    </source>
</evidence>
<evidence type="ECO:0000256" key="5">
    <source>
        <dbReference type="ARBA" id="ARBA00022801"/>
    </source>
</evidence>
<comment type="catalytic activity">
    <reaction evidence="7">
        <text>L-glutamine + H2O = L-glutamate + NH4(+)</text>
        <dbReference type="Rhea" id="RHEA:15889"/>
        <dbReference type="ChEBI" id="CHEBI:15377"/>
        <dbReference type="ChEBI" id="CHEBI:28938"/>
        <dbReference type="ChEBI" id="CHEBI:29985"/>
        <dbReference type="ChEBI" id="CHEBI:58359"/>
        <dbReference type="EC" id="3.5.1.2"/>
    </reaction>
</comment>
<gene>
    <name evidence="11" type="ORF">X798_07687</name>
</gene>
<dbReference type="Gene3D" id="1.10.238.210">
    <property type="match status" value="1"/>
</dbReference>
<evidence type="ECO:0000256" key="4">
    <source>
        <dbReference type="ARBA" id="ARBA00022737"/>
    </source>
</evidence>
<dbReference type="Pfam" id="PF12796">
    <property type="entry name" value="Ank_2"/>
    <property type="match status" value="1"/>
</dbReference>
<dbReference type="Gene3D" id="3.40.710.10">
    <property type="entry name" value="DD-peptidase/beta-lactamase superfamily"/>
    <property type="match status" value="2"/>
</dbReference>
<keyword evidence="5" id="KW-0378">Hydrolase</keyword>
<name>A0A238BJX7_9BILA</name>
<evidence type="ECO:0000256" key="2">
    <source>
        <dbReference type="ARBA" id="ARBA00011881"/>
    </source>
</evidence>
<dbReference type="InterPro" id="IPR036770">
    <property type="entry name" value="Ankyrin_rpt-contain_sf"/>
</dbReference>
<keyword evidence="4" id="KW-0677">Repeat</keyword>
<dbReference type="PROSITE" id="PS50088">
    <property type="entry name" value="ANK_REPEAT"/>
    <property type="match status" value="1"/>
</dbReference>
<dbReference type="Pfam" id="PF04960">
    <property type="entry name" value="Glutaminase"/>
    <property type="match status" value="2"/>
</dbReference>
<evidence type="ECO:0000256" key="1">
    <source>
        <dbReference type="ARBA" id="ARBA00011076"/>
    </source>
</evidence>
<dbReference type="AlphaFoldDB" id="A0A238BJX7"/>
<dbReference type="EMBL" id="KZ271523">
    <property type="protein sequence ID" value="OZC05334.1"/>
    <property type="molecule type" value="Genomic_DNA"/>
</dbReference>
<evidence type="ECO:0000256" key="6">
    <source>
        <dbReference type="ARBA" id="ARBA00023043"/>
    </source>
</evidence>
<evidence type="ECO:0000256" key="7">
    <source>
        <dbReference type="ARBA" id="ARBA00049534"/>
    </source>
</evidence>
<dbReference type="PROSITE" id="PS50297">
    <property type="entry name" value="ANK_REP_REGION"/>
    <property type="match status" value="1"/>
</dbReference>
<reference evidence="11 12" key="1">
    <citation type="submission" date="2015-12" db="EMBL/GenBank/DDBJ databases">
        <title>Draft genome of the nematode, Onchocerca flexuosa.</title>
        <authorList>
            <person name="Mitreva M."/>
        </authorList>
    </citation>
    <scope>NUCLEOTIDE SEQUENCE [LARGE SCALE GENOMIC DNA]</scope>
    <source>
        <strain evidence="11">Red Deer</strain>
    </source>
</reference>
<sequence>MFPGLTCFLGKQYRLDENQRSRELEAMESDEYKCASAAVDNVSKILKNNRKSSVTRLLNDTAKRLKHVYQLSHPSQEDLTYDLFKCSKKPEEASLGKLLSVLRSFGIREDDPRLKHTIEKMREYELQIEDDCDTRHCLLNKEQFKECIRPSINLIAQTLRNDLIIPCWGEFIAKIKEIFDEVVFLMCALIHEGKVADYIPQLARVDPKKWGLSICTIDGQRISYGDARVPFCFQSISKAFNYAIVASDLGADFVHTYVGHEPSGRLFNEICLDCNGKPHNPLINAGAIIVTSLLKMEHKMADRYDFVDRNYALSYYMKENNCFPGSVSLRDELDFYFQLCSLETTCESAAVMAATLANGGVCPLTNEICISARPCRDVLSLMYSCGMYDYSGQFAFQVGLPAKSGVSGAMIVVVPNLMGICIWSPPLDKMGNSVRGVSFCKKMIETFNFHNYDSLLHADTKKIDPRKRGMPNESELILEMMFATKKGDIDDVRRMFLGGVNLNMSDYDGRTPLHLAASEGQSLMVDFFLDIAHVNPLVRDRWNRTAYDDAVLFGFTKIAEKIKSAMDKISGGFVPITIPPEKAQQLLPENGDVLINLPEEANDWEEELRIVVDRLSYFDHSNNGKDCVISPSIAENGNETSDILEKSSEENGGPSALNAESEIDGNGGQIELGVKFPR</sequence>
<dbReference type="EC" id="3.5.1.2" evidence="3"/>
<dbReference type="SUPFAM" id="SSF48403">
    <property type="entry name" value="Ankyrin repeat"/>
    <property type="match status" value="1"/>
</dbReference>
<comment type="similarity">
    <text evidence="1">Belongs to the glutaminase family.</text>
</comment>
<keyword evidence="6 8" id="KW-0040">ANK repeat</keyword>
<dbReference type="Pfam" id="PF17959">
    <property type="entry name" value="EF-hand_14"/>
    <property type="match status" value="1"/>
</dbReference>
<evidence type="ECO:0000256" key="9">
    <source>
        <dbReference type="SAM" id="MobiDB-lite"/>
    </source>
</evidence>
<evidence type="ECO:0000256" key="3">
    <source>
        <dbReference type="ARBA" id="ARBA00012918"/>
    </source>
</evidence>
<proteinExistence type="inferred from homology"/>
<dbReference type="Gene3D" id="1.25.40.20">
    <property type="entry name" value="Ankyrin repeat-containing domain"/>
    <property type="match status" value="1"/>
</dbReference>
<protein>
    <recommendedName>
        <fullName evidence="3">glutaminase</fullName>
        <ecNumber evidence="3">3.5.1.2</ecNumber>
    </recommendedName>
</protein>
<dbReference type="GO" id="GO:0006543">
    <property type="term" value="P:L-glutamine catabolic process"/>
    <property type="evidence" value="ECO:0007669"/>
    <property type="project" value="TreeGrafter"/>
</dbReference>
<dbReference type="InterPro" id="IPR002110">
    <property type="entry name" value="Ankyrin_rpt"/>
</dbReference>
<organism evidence="11 12">
    <name type="scientific">Onchocerca flexuosa</name>
    <dbReference type="NCBI Taxonomy" id="387005"/>
    <lineage>
        <taxon>Eukaryota</taxon>
        <taxon>Metazoa</taxon>
        <taxon>Ecdysozoa</taxon>
        <taxon>Nematoda</taxon>
        <taxon>Chromadorea</taxon>
        <taxon>Rhabditida</taxon>
        <taxon>Spirurina</taxon>
        <taxon>Spiruromorpha</taxon>
        <taxon>Filarioidea</taxon>
        <taxon>Onchocercidae</taxon>
        <taxon>Onchocerca</taxon>
    </lineage>
</organism>
<feature type="repeat" description="ANK" evidence="8">
    <location>
        <begin position="508"/>
        <end position="530"/>
    </location>
</feature>
<dbReference type="InterPro" id="IPR012338">
    <property type="entry name" value="Beta-lactam/transpept-like"/>
</dbReference>
<dbReference type="InterPro" id="IPR015868">
    <property type="entry name" value="Glutaminase"/>
</dbReference>
<feature type="region of interest" description="Disordered" evidence="9">
    <location>
        <begin position="642"/>
        <end position="678"/>
    </location>
</feature>
<dbReference type="SUPFAM" id="SSF56601">
    <property type="entry name" value="beta-lactamase/transpeptidase-like"/>
    <property type="match status" value="1"/>
</dbReference>
<evidence type="ECO:0000259" key="10">
    <source>
        <dbReference type="Pfam" id="PF17959"/>
    </source>
</evidence>
<dbReference type="GO" id="GO:0004359">
    <property type="term" value="F:glutaminase activity"/>
    <property type="evidence" value="ECO:0007669"/>
    <property type="project" value="UniProtKB-EC"/>
</dbReference>
<dbReference type="GO" id="GO:0006537">
    <property type="term" value="P:glutamate biosynthetic process"/>
    <property type="evidence" value="ECO:0007669"/>
    <property type="project" value="TreeGrafter"/>
</dbReference>
<accession>A0A238BJX7</accession>
<keyword evidence="12" id="KW-1185">Reference proteome</keyword>
<feature type="domain" description="Glutaminase EF-hand" evidence="10">
    <location>
        <begin position="77"/>
        <end position="166"/>
    </location>
</feature>
<dbReference type="PANTHER" id="PTHR12544:SF29">
    <property type="entry name" value="GLUTAMINASE"/>
    <property type="match status" value="1"/>
</dbReference>
<evidence type="ECO:0000256" key="8">
    <source>
        <dbReference type="PROSITE-ProRule" id="PRU00023"/>
    </source>
</evidence>